<protein>
    <submittedName>
        <fullName evidence="1">Uncharacterized protein</fullName>
    </submittedName>
</protein>
<comment type="caution">
    <text evidence="1">The sequence shown here is derived from an EMBL/GenBank/DDBJ whole genome shotgun (WGS) entry which is preliminary data.</text>
</comment>
<gene>
    <name evidence="1" type="ORF">SPARVUS_LOCUS6067134</name>
</gene>
<name>A0ABN9D2K4_9NEOB</name>
<dbReference type="EMBL" id="CATNWA010013564">
    <property type="protein sequence ID" value="CAI9565397.1"/>
    <property type="molecule type" value="Genomic_DNA"/>
</dbReference>
<reference evidence="1" key="1">
    <citation type="submission" date="2023-05" db="EMBL/GenBank/DDBJ databases">
        <authorList>
            <person name="Stuckert A."/>
        </authorList>
    </citation>
    <scope>NUCLEOTIDE SEQUENCE</scope>
</reference>
<evidence type="ECO:0000313" key="2">
    <source>
        <dbReference type="Proteomes" id="UP001162483"/>
    </source>
</evidence>
<evidence type="ECO:0000313" key="1">
    <source>
        <dbReference type="EMBL" id="CAI9565397.1"/>
    </source>
</evidence>
<keyword evidence="2" id="KW-1185">Reference proteome</keyword>
<accession>A0ABN9D2K4</accession>
<sequence length="48" mass="5276">MQLLVIGCTFLTLSQREESTADNWQLSEDGLAPIIRVLVISALMISAQ</sequence>
<dbReference type="Proteomes" id="UP001162483">
    <property type="component" value="Unassembled WGS sequence"/>
</dbReference>
<organism evidence="1 2">
    <name type="scientific">Staurois parvus</name>
    <dbReference type="NCBI Taxonomy" id="386267"/>
    <lineage>
        <taxon>Eukaryota</taxon>
        <taxon>Metazoa</taxon>
        <taxon>Chordata</taxon>
        <taxon>Craniata</taxon>
        <taxon>Vertebrata</taxon>
        <taxon>Euteleostomi</taxon>
        <taxon>Amphibia</taxon>
        <taxon>Batrachia</taxon>
        <taxon>Anura</taxon>
        <taxon>Neobatrachia</taxon>
        <taxon>Ranoidea</taxon>
        <taxon>Ranidae</taxon>
        <taxon>Staurois</taxon>
    </lineage>
</organism>
<proteinExistence type="predicted"/>